<evidence type="ECO:0000259" key="1">
    <source>
        <dbReference type="PROSITE" id="PS51677"/>
    </source>
</evidence>
<organism evidence="2 3">
    <name type="scientific">Occallatibacter riparius</name>
    <dbReference type="NCBI Taxonomy" id="1002689"/>
    <lineage>
        <taxon>Bacteria</taxon>
        <taxon>Pseudomonadati</taxon>
        <taxon>Acidobacteriota</taxon>
        <taxon>Terriglobia</taxon>
        <taxon>Terriglobales</taxon>
        <taxon>Acidobacteriaceae</taxon>
        <taxon>Occallatibacter</taxon>
    </lineage>
</organism>
<dbReference type="GO" id="GO:0016810">
    <property type="term" value="F:hydrolase activity, acting on carbon-nitrogen (but not peptide) bonds"/>
    <property type="evidence" value="ECO:0007669"/>
    <property type="project" value="InterPro"/>
</dbReference>
<dbReference type="EMBL" id="CP093313">
    <property type="protein sequence ID" value="UWZ84898.1"/>
    <property type="molecule type" value="Genomic_DNA"/>
</dbReference>
<dbReference type="Pfam" id="PF01522">
    <property type="entry name" value="Polysacc_deac_1"/>
    <property type="match status" value="1"/>
</dbReference>
<evidence type="ECO:0000313" key="3">
    <source>
        <dbReference type="Proteomes" id="UP001059380"/>
    </source>
</evidence>
<evidence type="ECO:0000313" key="2">
    <source>
        <dbReference type="EMBL" id="UWZ84898.1"/>
    </source>
</evidence>
<proteinExistence type="predicted"/>
<feature type="domain" description="NodB homology" evidence="1">
    <location>
        <begin position="49"/>
        <end position="241"/>
    </location>
</feature>
<dbReference type="GO" id="GO:0005975">
    <property type="term" value="P:carbohydrate metabolic process"/>
    <property type="evidence" value="ECO:0007669"/>
    <property type="project" value="InterPro"/>
</dbReference>
<dbReference type="InterPro" id="IPR050248">
    <property type="entry name" value="Polysacc_deacetylase_ArnD"/>
</dbReference>
<dbReference type="Gene3D" id="3.20.20.370">
    <property type="entry name" value="Glycoside hydrolase/deacetylase"/>
    <property type="match status" value="1"/>
</dbReference>
<name>A0A9J7BT28_9BACT</name>
<protein>
    <submittedName>
        <fullName evidence="2">Polysaccharide deacetylase family protein</fullName>
    </submittedName>
</protein>
<sequence length="256" mass="28218">MLSESVRLIAEGAGAAAALGLAAGGWSYAALYPQSQIFGPTLIAPERIGEIALTFDDGPNPIWTPKLLEMLASHRIKATFFLVGKYAEAEPYLTRYIADSGHIIGSHSWSHPNLALAGRKKIREELYQSKHMLEQITGSRIRYFRPPFGARRPFVLSQARELGMSPVLWNAMTNDWKDPSADDIAERLGDKVDSLGRRGRSATIVLHDGGHLDPAADRGPSVEAAEKLIKRFIGVRRFVTAEYLQWGPKPVSVSTR</sequence>
<dbReference type="PANTHER" id="PTHR10587">
    <property type="entry name" value="GLYCOSYL TRANSFERASE-RELATED"/>
    <property type="match status" value="1"/>
</dbReference>
<dbReference type="InterPro" id="IPR002509">
    <property type="entry name" value="NODB_dom"/>
</dbReference>
<dbReference type="SUPFAM" id="SSF88713">
    <property type="entry name" value="Glycoside hydrolase/deacetylase"/>
    <property type="match status" value="1"/>
</dbReference>
<accession>A0A9J7BT28</accession>
<dbReference type="Proteomes" id="UP001059380">
    <property type="component" value="Chromosome"/>
</dbReference>
<dbReference type="KEGG" id="orp:MOP44_02915"/>
<reference evidence="2" key="1">
    <citation type="submission" date="2021-04" db="EMBL/GenBank/DDBJ databases">
        <title>Phylogenetic analysis of Acidobacteriaceae.</title>
        <authorList>
            <person name="Qiu L."/>
            <person name="Zhang Q."/>
        </authorList>
    </citation>
    <scope>NUCLEOTIDE SEQUENCE</scope>
    <source>
        <strain evidence="2">DSM 25168</strain>
    </source>
</reference>
<dbReference type="InterPro" id="IPR011330">
    <property type="entry name" value="Glyco_hydro/deAcase_b/a-brl"/>
</dbReference>
<dbReference type="RefSeq" id="WP_260794404.1">
    <property type="nucleotide sequence ID" value="NZ_CP093313.1"/>
</dbReference>
<keyword evidence="3" id="KW-1185">Reference proteome</keyword>
<dbReference type="AlphaFoldDB" id="A0A9J7BT28"/>
<dbReference type="CDD" id="cd10917">
    <property type="entry name" value="CE4_NodB_like_6s_7s"/>
    <property type="match status" value="1"/>
</dbReference>
<dbReference type="PROSITE" id="PS51677">
    <property type="entry name" value="NODB"/>
    <property type="match status" value="1"/>
</dbReference>
<dbReference type="PANTHER" id="PTHR10587:SF137">
    <property type="entry name" value="4-DEOXY-4-FORMAMIDO-L-ARABINOSE-PHOSPHOUNDECAPRENOL DEFORMYLASE ARND-RELATED"/>
    <property type="match status" value="1"/>
</dbReference>
<gene>
    <name evidence="2" type="ORF">MOP44_02915</name>
</gene>